<comment type="similarity">
    <text evidence="2">Belongs to the cytochrome c oxidase bacterial subunit 4 family.</text>
</comment>
<evidence type="ECO:0000313" key="15">
    <source>
        <dbReference type="EMBL" id="CAA3710466.1"/>
    </source>
</evidence>
<evidence type="ECO:0000256" key="11">
    <source>
        <dbReference type="ARBA" id="ARBA00030211"/>
    </source>
</evidence>
<evidence type="ECO:0000256" key="5">
    <source>
        <dbReference type="ARBA" id="ARBA00022475"/>
    </source>
</evidence>
<name>A0A6S6RTU5_9GAMM</name>
<evidence type="ECO:0000256" key="6">
    <source>
        <dbReference type="ARBA" id="ARBA00022692"/>
    </source>
</evidence>
<evidence type="ECO:0000256" key="12">
    <source>
        <dbReference type="ARBA" id="ARBA00031887"/>
    </source>
</evidence>
<dbReference type="RefSeq" id="WP_183043054.1">
    <property type="nucleotide sequence ID" value="NZ_CACTJB010000003.1"/>
</dbReference>
<evidence type="ECO:0000256" key="9">
    <source>
        <dbReference type="ARBA" id="ARBA00025694"/>
    </source>
</evidence>
<evidence type="ECO:0000256" key="7">
    <source>
        <dbReference type="ARBA" id="ARBA00022989"/>
    </source>
</evidence>
<dbReference type="GO" id="GO:0009319">
    <property type="term" value="C:cytochrome o ubiquinol oxidase complex"/>
    <property type="evidence" value="ECO:0007669"/>
    <property type="project" value="TreeGrafter"/>
</dbReference>
<keyword evidence="6 14" id="KW-0812">Transmembrane</keyword>
<dbReference type="GO" id="GO:0009486">
    <property type="term" value="F:cytochrome bo3 ubiquinol oxidase activity"/>
    <property type="evidence" value="ECO:0007669"/>
    <property type="project" value="TreeGrafter"/>
</dbReference>
<dbReference type="GO" id="GO:0015078">
    <property type="term" value="F:proton transmembrane transporter activity"/>
    <property type="evidence" value="ECO:0007669"/>
    <property type="project" value="TreeGrafter"/>
</dbReference>
<dbReference type="PANTHER" id="PTHR36835:SF1">
    <property type="entry name" value="CYTOCHROME BO(3) UBIQUINOL OXIDASE SUBUNIT 4"/>
    <property type="match status" value="1"/>
</dbReference>
<keyword evidence="7 14" id="KW-1133">Transmembrane helix</keyword>
<dbReference type="GO" id="GO:0015990">
    <property type="term" value="P:electron transport coupled proton transport"/>
    <property type="evidence" value="ECO:0007669"/>
    <property type="project" value="TreeGrafter"/>
</dbReference>
<evidence type="ECO:0000256" key="14">
    <source>
        <dbReference type="SAM" id="Phobius"/>
    </source>
</evidence>
<comment type="subunit">
    <text evidence="3">Heterooctamer of two A chains, two B chains, two C chains and two D chains.</text>
</comment>
<evidence type="ECO:0000313" key="16">
    <source>
        <dbReference type="Proteomes" id="UP000560980"/>
    </source>
</evidence>
<evidence type="ECO:0000256" key="4">
    <source>
        <dbReference type="ARBA" id="ARBA00014689"/>
    </source>
</evidence>
<evidence type="ECO:0000256" key="2">
    <source>
        <dbReference type="ARBA" id="ARBA00008079"/>
    </source>
</evidence>
<dbReference type="Proteomes" id="UP000560980">
    <property type="component" value="Unassembled WGS sequence"/>
</dbReference>
<comment type="caution">
    <text evidence="15">The sequence shown here is derived from an EMBL/GenBank/DDBJ whole genome shotgun (WGS) entry which is preliminary data.</text>
</comment>
<organism evidence="15 16">
    <name type="scientific">Candidatus Portiera aleyrodidarum</name>
    <name type="common">primary endosymbiont of Bemisia tabaci</name>
    <dbReference type="NCBI Taxonomy" id="91844"/>
    <lineage>
        <taxon>Bacteria</taxon>
        <taxon>Pseudomonadati</taxon>
        <taxon>Pseudomonadota</taxon>
        <taxon>Gammaproteobacteria</taxon>
        <taxon>Candidatus Johnevansiales</taxon>
        <taxon>Candidatus Johnevansiaceae</taxon>
        <taxon>Candidatus Portiera</taxon>
    </lineage>
</organism>
<dbReference type="InterPro" id="IPR005171">
    <property type="entry name" value="Cyt_c_oxidase_su4_prok"/>
</dbReference>
<evidence type="ECO:0000256" key="1">
    <source>
        <dbReference type="ARBA" id="ARBA00004651"/>
    </source>
</evidence>
<comment type="function">
    <text evidence="9">Cytochrome bo(3) ubiquinol terminal oxidase is the component of the aerobic respiratory chain of E.coli that predominates when cells are grown at high aeration. Has proton pump activity across the membrane in addition to electron transfer, pumping 2 protons/electron.</text>
</comment>
<protein>
    <recommendedName>
        <fullName evidence="4">Cytochrome bo(3) ubiquinol oxidase subunit 4</fullName>
    </recommendedName>
    <alternativeName>
        <fullName evidence="13">Cytochrome o ubiquinol oxidase subunit 4</fullName>
    </alternativeName>
    <alternativeName>
        <fullName evidence="10">Oxidase bo(3) subunit 4</fullName>
    </alternativeName>
    <alternativeName>
        <fullName evidence="11">Ubiquinol oxidase polypeptide IV</fullName>
    </alternativeName>
    <alternativeName>
        <fullName evidence="12">Ubiquinol oxidase subunit 4</fullName>
    </alternativeName>
</protein>
<reference evidence="15 16" key="1">
    <citation type="submission" date="2019-12" db="EMBL/GenBank/DDBJ databases">
        <authorList>
            <person name="Santos-Garcia D."/>
            <person name="Santos-Garcia D."/>
            <person name="Santos-Garcia D."/>
        </authorList>
    </citation>
    <scope>NUCLEOTIDE SEQUENCE [LARGE SCALE GENOMIC DNA]</scope>
    <source>
        <strain evidence="15">SiSi</strain>
    </source>
</reference>
<dbReference type="PANTHER" id="PTHR36835">
    <property type="entry name" value="CYTOCHROME BO(3) UBIQUINOL OXIDASE SUBUNIT 4"/>
    <property type="match status" value="1"/>
</dbReference>
<evidence type="ECO:0000256" key="10">
    <source>
        <dbReference type="ARBA" id="ARBA00030071"/>
    </source>
</evidence>
<evidence type="ECO:0000256" key="8">
    <source>
        <dbReference type="ARBA" id="ARBA00023136"/>
    </source>
</evidence>
<gene>
    <name evidence="15" type="primary">cyoD</name>
    <name evidence="15" type="ORF">SISI_0286</name>
</gene>
<dbReference type="Pfam" id="PF03626">
    <property type="entry name" value="COX4_pro"/>
    <property type="match status" value="1"/>
</dbReference>
<sequence>MNLKHLKDCIIGFIISLLLTALAYMVVVGNIRFPNLAIKIIIALFAILQIVVQMIYFVNIKEISQLDTNIYVGSLLFTLTIMFIILGGSLWIFSNINGK</sequence>
<dbReference type="GO" id="GO:0019646">
    <property type="term" value="P:aerobic electron transport chain"/>
    <property type="evidence" value="ECO:0007669"/>
    <property type="project" value="TreeGrafter"/>
</dbReference>
<comment type="subcellular location">
    <subcellularLocation>
        <location evidence="1">Cell membrane</location>
        <topology evidence="1">Multi-pass membrane protein</topology>
    </subcellularLocation>
</comment>
<feature type="transmembrane region" description="Helical" evidence="14">
    <location>
        <begin position="70"/>
        <end position="93"/>
    </location>
</feature>
<proteinExistence type="inferred from homology"/>
<dbReference type="InterPro" id="IPR050968">
    <property type="entry name" value="Cytochrome_c_oxidase_bac_sub4"/>
</dbReference>
<feature type="transmembrane region" description="Helical" evidence="14">
    <location>
        <begin position="9"/>
        <end position="31"/>
    </location>
</feature>
<accession>A0A6S6RTU5</accession>
<keyword evidence="8 14" id="KW-0472">Membrane</keyword>
<evidence type="ECO:0000256" key="3">
    <source>
        <dbReference type="ARBA" id="ARBA00011700"/>
    </source>
</evidence>
<evidence type="ECO:0000256" key="13">
    <source>
        <dbReference type="ARBA" id="ARBA00032185"/>
    </source>
</evidence>
<dbReference type="AlphaFoldDB" id="A0A6S6RTU5"/>
<dbReference type="EMBL" id="CACTJB010000003">
    <property type="protein sequence ID" value="CAA3710466.1"/>
    <property type="molecule type" value="Genomic_DNA"/>
</dbReference>
<keyword evidence="5" id="KW-1003">Cell membrane</keyword>
<keyword evidence="15" id="KW-0560">Oxidoreductase</keyword>
<feature type="transmembrane region" description="Helical" evidence="14">
    <location>
        <begin position="37"/>
        <end position="58"/>
    </location>
</feature>
<dbReference type="GO" id="GO:0005886">
    <property type="term" value="C:plasma membrane"/>
    <property type="evidence" value="ECO:0007669"/>
    <property type="project" value="UniProtKB-SubCell"/>
</dbReference>